<evidence type="ECO:0000259" key="1">
    <source>
        <dbReference type="Pfam" id="PF17921"/>
    </source>
</evidence>
<evidence type="ECO:0000313" key="3">
    <source>
        <dbReference type="Proteomes" id="UP000187203"/>
    </source>
</evidence>
<dbReference type="InterPro" id="IPR041588">
    <property type="entry name" value="Integrase_H2C2"/>
</dbReference>
<dbReference type="Gene3D" id="1.10.340.70">
    <property type="match status" value="1"/>
</dbReference>
<comment type="caution">
    <text evidence="2">The sequence shown here is derived from an EMBL/GenBank/DDBJ whole genome shotgun (WGS) entry which is preliminary data.</text>
</comment>
<evidence type="ECO:0000313" key="2">
    <source>
        <dbReference type="EMBL" id="OMO93968.1"/>
    </source>
</evidence>
<gene>
    <name evidence="2" type="ORF">COLO4_16595</name>
</gene>
<proteinExistence type="predicted"/>
<dbReference type="CDD" id="cd00303">
    <property type="entry name" value="retropepsin_like"/>
    <property type="match status" value="1"/>
</dbReference>
<dbReference type="STRING" id="93759.A0A1R3JGK3"/>
<accession>A0A1R3JGK3</accession>
<feature type="domain" description="Integrase zinc-binding" evidence="1">
    <location>
        <begin position="117"/>
        <end position="172"/>
    </location>
</feature>
<dbReference type="AlphaFoldDB" id="A0A1R3JGK3"/>
<organism evidence="2 3">
    <name type="scientific">Corchorus olitorius</name>
    <dbReference type="NCBI Taxonomy" id="93759"/>
    <lineage>
        <taxon>Eukaryota</taxon>
        <taxon>Viridiplantae</taxon>
        <taxon>Streptophyta</taxon>
        <taxon>Embryophyta</taxon>
        <taxon>Tracheophyta</taxon>
        <taxon>Spermatophyta</taxon>
        <taxon>Magnoliopsida</taxon>
        <taxon>eudicotyledons</taxon>
        <taxon>Gunneridae</taxon>
        <taxon>Pentapetalae</taxon>
        <taxon>rosids</taxon>
        <taxon>malvids</taxon>
        <taxon>Malvales</taxon>
        <taxon>Malvaceae</taxon>
        <taxon>Grewioideae</taxon>
        <taxon>Apeibeae</taxon>
        <taxon>Corchorus</taxon>
    </lineage>
</organism>
<dbReference type="Proteomes" id="UP000187203">
    <property type="component" value="Unassembled WGS sequence"/>
</dbReference>
<reference evidence="3" key="1">
    <citation type="submission" date="2013-09" db="EMBL/GenBank/DDBJ databases">
        <title>Corchorus olitorius genome sequencing.</title>
        <authorList>
            <person name="Alam M."/>
            <person name="Haque M.S."/>
            <person name="Islam M.S."/>
            <person name="Emdad E.M."/>
            <person name="Islam M.M."/>
            <person name="Ahmed B."/>
            <person name="Halim A."/>
            <person name="Hossen Q.M.M."/>
            <person name="Hossain M.Z."/>
            <person name="Ahmed R."/>
            <person name="Khan M.M."/>
            <person name="Islam R."/>
            <person name="Rashid M.M."/>
            <person name="Khan S.A."/>
            <person name="Rahman M.S."/>
            <person name="Alam M."/>
            <person name="Yahiya A.S."/>
            <person name="Khan M.S."/>
            <person name="Azam M.S."/>
            <person name="Haque T."/>
            <person name="Lashkar M.Z.H."/>
            <person name="Akhand A.I."/>
            <person name="Morshed G."/>
            <person name="Roy S."/>
            <person name="Uddin K.S."/>
            <person name="Rabeya T."/>
            <person name="Hossain A.S."/>
            <person name="Chowdhury A."/>
            <person name="Snigdha A.R."/>
            <person name="Mortoza M.S."/>
            <person name="Matin S.A."/>
            <person name="Hoque S.M.E."/>
            <person name="Islam M.K."/>
            <person name="Roy D.K."/>
            <person name="Haider R."/>
            <person name="Moosa M.M."/>
            <person name="Elias S.M."/>
            <person name="Hasan A.M."/>
            <person name="Jahan S."/>
            <person name="Shafiuddin M."/>
            <person name="Mahmood N."/>
            <person name="Shommy N.S."/>
        </authorList>
    </citation>
    <scope>NUCLEOTIDE SEQUENCE [LARGE SCALE GENOMIC DNA]</scope>
    <source>
        <strain evidence="3">cv. O-4</strain>
    </source>
</reference>
<dbReference type="FunFam" id="1.10.340.70:FF:000001">
    <property type="entry name" value="Retrovirus-related Pol polyprotein from transposon gypsy-like Protein"/>
    <property type="match status" value="1"/>
</dbReference>
<sequence length="178" mass="20030">MQLTGHIKGHLVSILIDSDSTHNLVQPRIVKHLGLPIEPAPAFLVRVDNGELLRCTKVALQAISGPVFTFVEELQQYYNSNGKGKLFFLQWQDLPSVFSIANGIVMKEERVVIPENHPLQQTLPKEFHSTLTGGHVGVSRTLAQLAANFWWKGMRKAVQEFISTCKVCQEVKYLTRKP</sequence>
<name>A0A1R3JGK3_9ROSI</name>
<dbReference type="EMBL" id="AWUE01016185">
    <property type="protein sequence ID" value="OMO93968.1"/>
    <property type="molecule type" value="Genomic_DNA"/>
</dbReference>
<dbReference type="Pfam" id="PF17921">
    <property type="entry name" value="Integrase_H2C2"/>
    <property type="match status" value="1"/>
</dbReference>
<keyword evidence="3" id="KW-1185">Reference proteome</keyword>
<dbReference type="PANTHER" id="PTHR37984:SF5">
    <property type="entry name" value="PROTEIN NYNRIN-LIKE"/>
    <property type="match status" value="1"/>
</dbReference>
<dbReference type="OrthoDB" id="913103at2759"/>
<dbReference type="InterPro" id="IPR050951">
    <property type="entry name" value="Retrovirus_Pol_polyprotein"/>
</dbReference>
<protein>
    <submittedName>
        <fullName evidence="2">Zinc finger, H2C2-type, histone UAS binding protein</fullName>
    </submittedName>
</protein>
<dbReference type="PANTHER" id="PTHR37984">
    <property type="entry name" value="PROTEIN CBG26694"/>
    <property type="match status" value="1"/>
</dbReference>